<keyword evidence="2" id="KW-0012">Acyltransferase</keyword>
<keyword evidence="1" id="KW-0808">Transferase</keyword>
<dbReference type="SUPFAM" id="SSF55729">
    <property type="entry name" value="Acyl-CoA N-acyltransferases (Nat)"/>
    <property type="match status" value="1"/>
</dbReference>
<gene>
    <name evidence="4" type="ORF">A3B31_03185</name>
</gene>
<dbReference type="Pfam" id="PF00583">
    <property type="entry name" value="Acetyltransf_1"/>
    <property type="match status" value="1"/>
</dbReference>
<name>A0A1G2BPF9_9BACT</name>
<evidence type="ECO:0000256" key="2">
    <source>
        <dbReference type="ARBA" id="ARBA00023315"/>
    </source>
</evidence>
<proteinExistence type="predicted"/>
<comment type="caution">
    <text evidence="4">The sequence shown here is derived from an EMBL/GenBank/DDBJ whole genome shotgun (WGS) entry which is preliminary data.</text>
</comment>
<sequence length="152" mass="17471">MRRFSVIAYHFFTPEAISDVREADRVAITRLMEQLTQRPCEMTAQRVWRVSHSAFLLLAREGDQIVGMALLCPVFKLAGIEGRIEEVVVDEQFQGVGIGFRLTQMLIEKARRSKYRRVELTSNPTRVAANALYQRLGFAQHKTNVYRLDLAD</sequence>
<reference evidence="4 5" key="1">
    <citation type="journal article" date="2016" name="Nat. Commun.">
        <title>Thousands of microbial genomes shed light on interconnected biogeochemical processes in an aquifer system.</title>
        <authorList>
            <person name="Anantharaman K."/>
            <person name="Brown C.T."/>
            <person name="Hug L.A."/>
            <person name="Sharon I."/>
            <person name="Castelle C.J."/>
            <person name="Probst A.J."/>
            <person name="Thomas B.C."/>
            <person name="Singh A."/>
            <person name="Wilkins M.J."/>
            <person name="Karaoz U."/>
            <person name="Brodie E.L."/>
            <person name="Williams K.H."/>
            <person name="Hubbard S.S."/>
            <person name="Banfield J.F."/>
        </authorList>
    </citation>
    <scope>NUCLEOTIDE SEQUENCE [LARGE SCALE GENOMIC DNA]</scope>
</reference>
<accession>A0A1G2BPF9</accession>
<dbReference type="GO" id="GO:0016747">
    <property type="term" value="F:acyltransferase activity, transferring groups other than amino-acyl groups"/>
    <property type="evidence" value="ECO:0007669"/>
    <property type="project" value="InterPro"/>
</dbReference>
<evidence type="ECO:0000313" key="5">
    <source>
        <dbReference type="Proteomes" id="UP000177349"/>
    </source>
</evidence>
<dbReference type="PANTHER" id="PTHR43877">
    <property type="entry name" value="AMINOALKYLPHOSPHONATE N-ACETYLTRANSFERASE-RELATED-RELATED"/>
    <property type="match status" value="1"/>
</dbReference>
<dbReference type="InterPro" id="IPR016181">
    <property type="entry name" value="Acyl_CoA_acyltransferase"/>
</dbReference>
<feature type="domain" description="N-acetyltransferase" evidence="3">
    <location>
        <begin position="15"/>
        <end position="152"/>
    </location>
</feature>
<organism evidence="4 5">
    <name type="scientific">Candidatus Komeilibacteria bacterium RIFCSPLOWO2_01_FULL_53_11</name>
    <dbReference type="NCBI Taxonomy" id="1798552"/>
    <lineage>
        <taxon>Bacteria</taxon>
        <taxon>Candidatus Komeiliibacteriota</taxon>
    </lineage>
</organism>
<dbReference type="PROSITE" id="PS51186">
    <property type="entry name" value="GNAT"/>
    <property type="match status" value="1"/>
</dbReference>
<dbReference type="InterPro" id="IPR000182">
    <property type="entry name" value="GNAT_dom"/>
</dbReference>
<dbReference type="InterPro" id="IPR050832">
    <property type="entry name" value="Bact_Acetyltransf"/>
</dbReference>
<evidence type="ECO:0000259" key="3">
    <source>
        <dbReference type="PROSITE" id="PS51186"/>
    </source>
</evidence>
<protein>
    <recommendedName>
        <fullName evidence="3">N-acetyltransferase domain-containing protein</fullName>
    </recommendedName>
</protein>
<dbReference type="CDD" id="cd04301">
    <property type="entry name" value="NAT_SF"/>
    <property type="match status" value="1"/>
</dbReference>
<dbReference type="AlphaFoldDB" id="A0A1G2BPF9"/>
<evidence type="ECO:0000256" key="1">
    <source>
        <dbReference type="ARBA" id="ARBA00022679"/>
    </source>
</evidence>
<evidence type="ECO:0000313" key="4">
    <source>
        <dbReference type="EMBL" id="OGY91045.1"/>
    </source>
</evidence>
<dbReference type="EMBL" id="MHKN01000050">
    <property type="protein sequence ID" value="OGY91045.1"/>
    <property type="molecule type" value="Genomic_DNA"/>
</dbReference>
<dbReference type="Proteomes" id="UP000177349">
    <property type="component" value="Unassembled WGS sequence"/>
</dbReference>
<dbReference type="Gene3D" id="3.40.630.30">
    <property type="match status" value="1"/>
</dbReference>